<sequence>MSLSTAQITAQLDRLLASDARATAVAIRAATRQPWPETVSQRGRTFALRWCESSLAMREALCSTEEDAASTGLGLLLLTPLRTHEVAEDIAARLFRGQVFQPEGWDMVRQLFQAGDTDARLGRYPWMPQWLIDGTAQGPYPAVTSGFLDLDTAWREVLRRFLGLPSARPDTVSLLQWSAQPRAEVSLNLLPAAPRRDVLQWLADAAGSAGALVLACVEGGRTADALPLGLACGVVFAAQDEGLTALGAAAIRLERYVEGRTVARAEGRAWAHAAEQALAGLGPELSRALLERADALLVELQIGEHAHLSDALPQGLAQRMRRYAANLSDHVQAPDTTRLADVERQADEVLRHRLGATQPQRMDRVEMSRRIARWLCSPAPDAVTLPDAVAWQADDGAFLDWARFRLLGGDDLPELSRAYAAVRDAVIVRRDAFARTFAQHLVEWNARGSHTHGPHTSGALGGRTVPVERVLEQVLAPLAAAQPVLLLVMDGLSTSICRELLAQVARLGWTEVVRTDLGRALVGVAALPTITEVSRASLLCGRLTTGASGQEKSAFVSHQALLAHSKPEAPPRLFHKGDLAEETNLSLTVRAALAATGPRVVGVVYNAVDDHLSGPDQLHQRWSLDDLRLLLPLLHEAREARRVIVVTADHGHLLEDATRALTGGKSDRWRPGLDARAPDEVALSGGRVVVPDAPTGAVGMVGLWGERTRYAGRKNGYHGGVSPQEVTVPLNVLVPHGLSLPGWQTASPAQPDWWELPPLPAAAPASPVPEAPAPRTASRRAVAPQKDQIDLFGAASVALPIPTPVLAPASAQRSTSAPVPRPAAAPEDWIGTLLRSPIYASQRQLAARVAPPDEQVRQLLGALDERGGKLSRTALAQRMALTEMRLTGLLSAMRRLLNVDQAAILGVDETAGTVVLNRVLLVQQFQIGAKATGGRP</sequence>
<dbReference type="Pfam" id="PF08665">
    <property type="entry name" value="PglZ"/>
    <property type="match status" value="1"/>
</dbReference>
<dbReference type="EMBL" id="JACCFH010000002">
    <property type="protein sequence ID" value="NYG35504.1"/>
    <property type="molecule type" value="Genomic_DNA"/>
</dbReference>
<dbReference type="InterPro" id="IPR058882">
    <property type="entry name" value="PglZ_C"/>
</dbReference>
<dbReference type="NCBIfam" id="NF033446">
    <property type="entry name" value="BREX_PglZ_2"/>
    <property type="match status" value="1"/>
</dbReference>
<comment type="caution">
    <text evidence="5">The sequence shown here is derived from an EMBL/GenBank/DDBJ whole genome shotgun (WGS) entry which is preliminary data.</text>
</comment>
<evidence type="ECO:0000259" key="4">
    <source>
        <dbReference type="Pfam" id="PF25863"/>
    </source>
</evidence>
<feature type="domain" description="Alkaline phosphatase-like protein PglZ N-terminal" evidence="3">
    <location>
        <begin position="10"/>
        <end position="101"/>
    </location>
</feature>
<dbReference type="InterPro" id="IPR058880">
    <property type="entry name" value="PglZ_N"/>
</dbReference>
<evidence type="ECO:0000259" key="3">
    <source>
        <dbReference type="Pfam" id="PF25862"/>
    </source>
</evidence>
<reference evidence="5 6" key="1">
    <citation type="submission" date="2020-07" db="EMBL/GenBank/DDBJ databases">
        <title>Genomic Encyclopedia of Archaeal and Bacterial Type Strains, Phase II (KMG-II): from individual species to whole genera.</title>
        <authorList>
            <person name="Goeker M."/>
        </authorList>
    </citation>
    <scope>NUCLEOTIDE SEQUENCE [LARGE SCALE GENOMIC DNA]</scope>
    <source>
        <strain evidence="5 6">DSM 21226</strain>
    </source>
</reference>
<gene>
    <name evidence="5" type="ORF">BDD16_004566</name>
</gene>
<dbReference type="Pfam" id="PF25862">
    <property type="entry name" value="PglZ_1st"/>
    <property type="match status" value="1"/>
</dbReference>
<feature type="region of interest" description="Disordered" evidence="1">
    <location>
        <begin position="757"/>
        <end position="784"/>
    </location>
</feature>
<feature type="domain" description="Alkaline phosphatase-like protein PglZ C-terminal" evidence="4">
    <location>
        <begin position="825"/>
        <end position="926"/>
    </location>
</feature>
<accession>A0A7Y9UEA6</accession>
<evidence type="ECO:0000313" key="5">
    <source>
        <dbReference type="EMBL" id="NYG35504.1"/>
    </source>
</evidence>
<dbReference type="Pfam" id="PF25861">
    <property type="entry name" value="PglZ_2nd"/>
    <property type="match status" value="1"/>
</dbReference>
<dbReference type="AlphaFoldDB" id="A0A7Y9UEA6"/>
<protein>
    <recommendedName>
        <fullName evidence="7">BREX-2 system phosphatase PglZ</fullName>
    </recommendedName>
</protein>
<dbReference type="RefSeq" id="WP_179636390.1">
    <property type="nucleotide sequence ID" value="NZ_JACCFH010000002.1"/>
</dbReference>
<dbReference type="Proteomes" id="UP000518288">
    <property type="component" value="Unassembled WGS sequence"/>
</dbReference>
<feature type="domain" description="Alkaline phosphatase-like protein PglZ second" evidence="2">
    <location>
        <begin position="170"/>
        <end position="310"/>
    </location>
</feature>
<proteinExistence type="predicted"/>
<feature type="compositionally biased region" description="Pro residues" evidence="1">
    <location>
        <begin position="757"/>
        <end position="772"/>
    </location>
</feature>
<evidence type="ECO:0000313" key="6">
    <source>
        <dbReference type="Proteomes" id="UP000518288"/>
    </source>
</evidence>
<dbReference type="InterPro" id="IPR047992">
    <property type="entry name" value="BREX_PglZ"/>
</dbReference>
<keyword evidence="6" id="KW-1185">Reference proteome</keyword>
<organism evidence="5 6">
    <name type="scientific">Sphaerotilus montanus</name>
    <dbReference type="NCBI Taxonomy" id="522889"/>
    <lineage>
        <taxon>Bacteria</taxon>
        <taxon>Pseudomonadati</taxon>
        <taxon>Pseudomonadota</taxon>
        <taxon>Betaproteobacteria</taxon>
        <taxon>Burkholderiales</taxon>
        <taxon>Sphaerotilaceae</taxon>
        <taxon>Sphaerotilus</taxon>
    </lineage>
</organism>
<name>A0A7Y9UEA6_9BURK</name>
<dbReference type="SUPFAM" id="SSF53649">
    <property type="entry name" value="Alkaline phosphatase-like"/>
    <property type="match status" value="1"/>
</dbReference>
<dbReference type="InterPro" id="IPR017850">
    <property type="entry name" value="Alkaline_phosphatase_core_sf"/>
</dbReference>
<dbReference type="InterPro" id="IPR058881">
    <property type="entry name" value="PglZ_2nd"/>
</dbReference>
<evidence type="ECO:0000259" key="2">
    <source>
        <dbReference type="Pfam" id="PF25861"/>
    </source>
</evidence>
<evidence type="ECO:0008006" key="7">
    <source>
        <dbReference type="Google" id="ProtNLM"/>
    </source>
</evidence>
<evidence type="ECO:0000256" key="1">
    <source>
        <dbReference type="SAM" id="MobiDB-lite"/>
    </source>
</evidence>
<dbReference type="Pfam" id="PF25863">
    <property type="entry name" value="PglZ_C"/>
    <property type="match status" value="1"/>
</dbReference>